<feature type="transmembrane region" description="Helical" evidence="11">
    <location>
        <begin position="15"/>
        <end position="37"/>
    </location>
</feature>
<comment type="subcellular location">
    <subcellularLocation>
        <location evidence="1">Cell inner membrane</location>
        <topology evidence="1">Single-pass membrane protein</topology>
    </subcellularLocation>
</comment>
<keyword evidence="3" id="KW-1003">Cell membrane</keyword>
<name>A0ABS8D5W4_9NEIS</name>
<evidence type="ECO:0000313" key="14">
    <source>
        <dbReference type="Proteomes" id="UP001165395"/>
    </source>
</evidence>
<evidence type="ECO:0000256" key="6">
    <source>
        <dbReference type="ARBA" id="ARBA00022692"/>
    </source>
</evidence>
<evidence type="ECO:0000259" key="12">
    <source>
        <dbReference type="Pfam" id="PF12019"/>
    </source>
</evidence>
<dbReference type="Gene3D" id="3.55.40.10">
    <property type="entry name" value="minor pseudopilin epsh domain"/>
    <property type="match status" value="1"/>
</dbReference>
<dbReference type="Proteomes" id="UP001165395">
    <property type="component" value="Unassembled WGS sequence"/>
</dbReference>
<evidence type="ECO:0000256" key="11">
    <source>
        <dbReference type="SAM" id="Phobius"/>
    </source>
</evidence>
<protein>
    <recommendedName>
        <fullName evidence="2">Type II secretion system protein H</fullName>
    </recommendedName>
    <alternativeName>
        <fullName evidence="10">General secretion pathway protein H</fullName>
    </alternativeName>
</protein>
<evidence type="ECO:0000256" key="10">
    <source>
        <dbReference type="ARBA" id="ARBA00030775"/>
    </source>
</evidence>
<proteinExistence type="inferred from homology"/>
<feature type="domain" description="General secretion pathway GspH" evidence="12">
    <location>
        <begin position="54"/>
        <end position="176"/>
    </location>
</feature>
<keyword evidence="8 11" id="KW-0472">Membrane</keyword>
<evidence type="ECO:0000256" key="8">
    <source>
        <dbReference type="ARBA" id="ARBA00023136"/>
    </source>
</evidence>
<dbReference type="InterPro" id="IPR045584">
    <property type="entry name" value="Pilin-like"/>
</dbReference>
<evidence type="ECO:0000256" key="9">
    <source>
        <dbReference type="ARBA" id="ARBA00025772"/>
    </source>
</evidence>
<comment type="similarity">
    <text evidence="9">Belongs to the GSP H family.</text>
</comment>
<dbReference type="InterPro" id="IPR012902">
    <property type="entry name" value="N_methyl_site"/>
</dbReference>
<dbReference type="PROSITE" id="PS00409">
    <property type="entry name" value="PROKAR_NTER_METHYL"/>
    <property type="match status" value="1"/>
</dbReference>
<accession>A0ABS8D5W4</accession>
<sequence>MKQNLNPAHLKREHAGFSLIEMMVAVGIAGILLAIAIPNVTTWLSQARLATTSDQLVESLSLAKQEAIKRRSTVSVCAATTPNTATACSGTASDWSKGWIVLAGTTVLNRYTAPSNLTISTDSNVNSGTTATFTTVTFGATVGFLSAPTLAGTGTQVACLQMTMTGGMTQRIEVIPSGRIVKSFNGTCV</sequence>
<reference evidence="13" key="1">
    <citation type="submission" date="2021-10" db="EMBL/GenBank/DDBJ databases">
        <title>The complete genome sequence of Leeia sp. TBRC 13508.</title>
        <authorList>
            <person name="Charoenyingcharoen P."/>
            <person name="Yukphan P."/>
        </authorList>
    </citation>
    <scope>NUCLEOTIDE SEQUENCE</scope>
    <source>
        <strain evidence="13">TBRC 13508</strain>
    </source>
</reference>
<dbReference type="InterPro" id="IPR022346">
    <property type="entry name" value="T2SS_GspH"/>
</dbReference>
<evidence type="ECO:0000313" key="13">
    <source>
        <dbReference type="EMBL" id="MCB6183557.1"/>
    </source>
</evidence>
<evidence type="ECO:0000256" key="5">
    <source>
        <dbReference type="ARBA" id="ARBA00022519"/>
    </source>
</evidence>
<keyword evidence="6 11" id="KW-0812">Transmembrane</keyword>
<evidence type="ECO:0000256" key="7">
    <source>
        <dbReference type="ARBA" id="ARBA00022989"/>
    </source>
</evidence>
<organism evidence="13 14">
    <name type="scientific">Leeia speluncae</name>
    <dbReference type="NCBI Taxonomy" id="2884804"/>
    <lineage>
        <taxon>Bacteria</taxon>
        <taxon>Pseudomonadati</taxon>
        <taxon>Pseudomonadota</taxon>
        <taxon>Betaproteobacteria</taxon>
        <taxon>Neisseriales</taxon>
        <taxon>Leeiaceae</taxon>
        <taxon>Leeia</taxon>
    </lineage>
</organism>
<comment type="caution">
    <text evidence="13">The sequence shown here is derived from an EMBL/GenBank/DDBJ whole genome shotgun (WGS) entry which is preliminary data.</text>
</comment>
<keyword evidence="14" id="KW-1185">Reference proteome</keyword>
<dbReference type="RefSeq" id="WP_227180339.1">
    <property type="nucleotide sequence ID" value="NZ_JAJBZT010000004.1"/>
</dbReference>
<keyword evidence="7 11" id="KW-1133">Transmembrane helix</keyword>
<dbReference type="NCBIfam" id="TIGR02532">
    <property type="entry name" value="IV_pilin_GFxxxE"/>
    <property type="match status" value="1"/>
</dbReference>
<dbReference type="EMBL" id="JAJBZT010000004">
    <property type="protein sequence ID" value="MCB6183557.1"/>
    <property type="molecule type" value="Genomic_DNA"/>
</dbReference>
<dbReference type="Pfam" id="PF07963">
    <property type="entry name" value="N_methyl"/>
    <property type="match status" value="1"/>
</dbReference>
<keyword evidence="4" id="KW-0488">Methylation</keyword>
<evidence type="ECO:0000256" key="1">
    <source>
        <dbReference type="ARBA" id="ARBA00004377"/>
    </source>
</evidence>
<evidence type="ECO:0000256" key="3">
    <source>
        <dbReference type="ARBA" id="ARBA00022475"/>
    </source>
</evidence>
<evidence type="ECO:0000256" key="2">
    <source>
        <dbReference type="ARBA" id="ARBA00021549"/>
    </source>
</evidence>
<evidence type="ECO:0000256" key="4">
    <source>
        <dbReference type="ARBA" id="ARBA00022481"/>
    </source>
</evidence>
<gene>
    <name evidence="13" type="ORF">LIN78_08355</name>
</gene>
<dbReference type="Pfam" id="PF12019">
    <property type="entry name" value="GspH"/>
    <property type="match status" value="1"/>
</dbReference>
<dbReference type="SUPFAM" id="SSF54523">
    <property type="entry name" value="Pili subunits"/>
    <property type="match status" value="1"/>
</dbReference>
<keyword evidence="5" id="KW-0997">Cell inner membrane</keyword>